<accession>A0A4Y2N5J8</accession>
<reference evidence="1 2" key="1">
    <citation type="journal article" date="2019" name="Sci. Rep.">
        <title>Orb-weaving spider Araneus ventricosus genome elucidates the spidroin gene catalogue.</title>
        <authorList>
            <person name="Kono N."/>
            <person name="Nakamura H."/>
            <person name="Ohtoshi R."/>
            <person name="Moran D.A.P."/>
            <person name="Shinohara A."/>
            <person name="Yoshida Y."/>
            <person name="Fujiwara M."/>
            <person name="Mori M."/>
            <person name="Tomita M."/>
            <person name="Arakawa K."/>
        </authorList>
    </citation>
    <scope>NUCLEOTIDE SEQUENCE [LARGE SCALE GENOMIC DNA]</scope>
</reference>
<keyword evidence="2" id="KW-1185">Reference proteome</keyword>
<dbReference type="EMBL" id="BGPR01008381">
    <property type="protein sequence ID" value="GBN33447.1"/>
    <property type="molecule type" value="Genomic_DNA"/>
</dbReference>
<evidence type="ECO:0000313" key="2">
    <source>
        <dbReference type="Proteomes" id="UP000499080"/>
    </source>
</evidence>
<dbReference type="Proteomes" id="UP000499080">
    <property type="component" value="Unassembled WGS sequence"/>
</dbReference>
<dbReference type="AlphaFoldDB" id="A0A4Y2N5J8"/>
<proteinExistence type="predicted"/>
<organism evidence="1 2">
    <name type="scientific">Araneus ventricosus</name>
    <name type="common">Orbweaver spider</name>
    <name type="synonym">Epeira ventricosa</name>
    <dbReference type="NCBI Taxonomy" id="182803"/>
    <lineage>
        <taxon>Eukaryota</taxon>
        <taxon>Metazoa</taxon>
        <taxon>Ecdysozoa</taxon>
        <taxon>Arthropoda</taxon>
        <taxon>Chelicerata</taxon>
        <taxon>Arachnida</taxon>
        <taxon>Araneae</taxon>
        <taxon>Araneomorphae</taxon>
        <taxon>Entelegynae</taxon>
        <taxon>Araneoidea</taxon>
        <taxon>Araneidae</taxon>
        <taxon>Araneus</taxon>
    </lineage>
</organism>
<gene>
    <name evidence="1" type="ORF">AVEN_216783_1</name>
</gene>
<name>A0A4Y2N5J8_ARAVE</name>
<comment type="caution">
    <text evidence="1">The sequence shown here is derived from an EMBL/GenBank/DDBJ whole genome shotgun (WGS) entry which is preliminary data.</text>
</comment>
<sequence length="82" mass="8668">MQIKLIYENNLPAGLFYPGLSSMIPQNGICCALQFSDENLLAFGDSCPPTGAAFDIGRVLCDRASSGIAATNYGVGRLDEGH</sequence>
<evidence type="ECO:0000313" key="1">
    <source>
        <dbReference type="EMBL" id="GBN33447.1"/>
    </source>
</evidence>
<protein>
    <submittedName>
        <fullName evidence="1">Uncharacterized protein</fullName>
    </submittedName>
</protein>